<keyword evidence="4" id="KW-0796">Tight junction</keyword>
<dbReference type="GO" id="GO:0005198">
    <property type="term" value="F:structural molecule activity"/>
    <property type="evidence" value="ECO:0007669"/>
    <property type="project" value="InterPro"/>
</dbReference>
<feature type="transmembrane region" description="Helical" evidence="11">
    <location>
        <begin position="20"/>
        <end position="41"/>
    </location>
</feature>
<sequence length="228" mass="24612">MPSACSQILGISLGVTRMVWIHYYLCASLWKVITFIGNNIVTAHIMCTGQMQCYDSVTHDEAARALVIISIIFNFVGLIVTFIGGQCTSCLKSDSSKSILQETILGGILLLIGALLVLIPVCWSAAFTISDFNNPLTIETQRREIGASIYIGWGSTALLLIGGIILCTSCPPQKRYGYPSYPQGAPMYPCPGQPMVQAGPYGRVYTSTSRPYSGTGSNSQCKSLSIDF</sequence>
<evidence type="ECO:0000256" key="8">
    <source>
        <dbReference type="ARBA" id="ARBA00022989"/>
    </source>
</evidence>
<dbReference type="Gene3D" id="1.20.140.150">
    <property type="match status" value="1"/>
</dbReference>
<dbReference type="Pfam" id="PF00822">
    <property type="entry name" value="PMP22_Claudin"/>
    <property type="match status" value="1"/>
</dbReference>
<feature type="transmembrane region" description="Helical" evidence="11">
    <location>
        <begin position="104"/>
        <end position="126"/>
    </location>
</feature>
<comment type="similarity">
    <text evidence="3">Belongs to the claudin family.</text>
</comment>
<reference evidence="12" key="1">
    <citation type="submission" date="2025-08" db="UniProtKB">
        <authorList>
            <consortium name="Ensembl"/>
        </authorList>
    </citation>
    <scope>IDENTIFICATION</scope>
</reference>
<evidence type="ECO:0000256" key="1">
    <source>
        <dbReference type="ARBA" id="ARBA00004435"/>
    </source>
</evidence>
<dbReference type="GeneTree" id="ENSGT00940000165704"/>
<evidence type="ECO:0000313" key="13">
    <source>
        <dbReference type="Proteomes" id="UP000472277"/>
    </source>
</evidence>
<name>A0A674F0I0_SALTR</name>
<organism evidence="12 13">
    <name type="scientific">Salmo trutta</name>
    <name type="common">Brown trout</name>
    <dbReference type="NCBI Taxonomy" id="8032"/>
    <lineage>
        <taxon>Eukaryota</taxon>
        <taxon>Metazoa</taxon>
        <taxon>Chordata</taxon>
        <taxon>Craniata</taxon>
        <taxon>Vertebrata</taxon>
        <taxon>Euteleostomi</taxon>
        <taxon>Actinopterygii</taxon>
        <taxon>Neopterygii</taxon>
        <taxon>Teleostei</taxon>
        <taxon>Protacanthopterygii</taxon>
        <taxon>Salmoniformes</taxon>
        <taxon>Salmonidae</taxon>
        <taxon>Salmoninae</taxon>
        <taxon>Salmo</taxon>
    </lineage>
</organism>
<dbReference type="Proteomes" id="UP000472277">
    <property type="component" value="Chromosome 13"/>
</dbReference>
<dbReference type="GO" id="GO:0005923">
    <property type="term" value="C:bicellular tight junction"/>
    <property type="evidence" value="ECO:0007669"/>
    <property type="project" value="UniProtKB-SubCell"/>
</dbReference>
<keyword evidence="9 11" id="KW-0472">Membrane</keyword>
<dbReference type="GO" id="GO:0005886">
    <property type="term" value="C:plasma membrane"/>
    <property type="evidence" value="ECO:0007669"/>
    <property type="project" value="UniProtKB-SubCell"/>
</dbReference>
<keyword evidence="5" id="KW-1003">Cell membrane</keyword>
<evidence type="ECO:0000256" key="5">
    <source>
        <dbReference type="ARBA" id="ARBA00022475"/>
    </source>
</evidence>
<proteinExistence type="inferred from homology"/>
<keyword evidence="8 11" id="KW-1133">Transmembrane helix</keyword>
<keyword evidence="13" id="KW-1185">Reference proteome</keyword>
<feature type="region of interest" description="Disordered" evidence="10">
    <location>
        <begin position="209"/>
        <end position="228"/>
    </location>
</feature>
<evidence type="ECO:0000256" key="3">
    <source>
        <dbReference type="ARBA" id="ARBA00008295"/>
    </source>
</evidence>
<feature type="transmembrane region" description="Helical" evidence="11">
    <location>
        <begin position="147"/>
        <end position="166"/>
    </location>
</feature>
<dbReference type="InterPro" id="IPR004031">
    <property type="entry name" value="PMP22/EMP/MP20/Claudin"/>
</dbReference>
<feature type="transmembrane region" description="Helical" evidence="11">
    <location>
        <begin position="62"/>
        <end position="84"/>
    </location>
</feature>
<dbReference type="OMA" id="HYYLCAS"/>
<evidence type="ECO:0000256" key="4">
    <source>
        <dbReference type="ARBA" id="ARBA00022427"/>
    </source>
</evidence>
<evidence type="ECO:0000256" key="6">
    <source>
        <dbReference type="ARBA" id="ARBA00022692"/>
    </source>
</evidence>
<dbReference type="InterPro" id="IPR006187">
    <property type="entry name" value="Claudin"/>
</dbReference>
<evidence type="ECO:0000313" key="12">
    <source>
        <dbReference type="Ensembl" id="ENSSTUP00000113775.1"/>
    </source>
</evidence>
<comment type="subcellular location">
    <subcellularLocation>
        <location evidence="1">Cell junction</location>
        <location evidence="1">Tight junction</location>
    </subcellularLocation>
    <subcellularLocation>
        <location evidence="2">Cell membrane</location>
        <topology evidence="2">Multi-pass membrane protein</topology>
    </subcellularLocation>
</comment>
<evidence type="ECO:0000256" key="9">
    <source>
        <dbReference type="ARBA" id="ARBA00023136"/>
    </source>
</evidence>
<dbReference type="AlphaFoldDB" id="A0A674F0I0"/>
<evidence type="ECO:0000256" key="10">
    <source>
        <dbReference type="SAM" id="MobiDB-lite"/>
    </source>
</evidence>
<dbReference type="PRINTS" id="PR01077">
    <property type="entry name" value="CLAUDIN"/>
</dbReference>
<dbReference type="InParanoid" id="A0A674F0I0"/>
<protein>
    <submittedName>
        <fullName evidence="12">Claudin f</fullName>
    </submittedName>
</protein>
<reference evidence="12" key="2">
    <citation type="submission" date="2025-09" db="UniProtKB">
        <authorList>
            <consortium name="Ensembl"/>
        </authorList>
    </citation>
    <scope>IDENTIFICATION</scope>
</reference>
<evidence type="ECO:0000256" key="2">
    <source>
        <dbReference type="ARBA" id="ARBA00004651"/>
    </source>
</evidence>
<accession>A0A674F0I0</accession>
<keyword evidence="6 11" id="KW-0812">Transmembrane</keyword>
<keyword evidence="7" id="KW-0965">Cell junction</keyword>
<evidence type="ECO:0000256" key="7">
    <source>
        <dbReference type="ARBA" id="ARBA00022949"/>
    </source>
</evidence>
<dbReference type="Ensembl" id="ENSSTUT00000121776.1">
    <property type="protein sequence ID" value="ENSSTUP00000113775.1"/>
    <property type="gene ID" value="ENSSTUG00000050218.1"/>
</dbReference>
<dbReference type="PANTHER" id="PTHR12002">
    <property type="entry name" value="CLAUDIN"/>
    <property type="match status" value="1"/>
</dbReference>
<evidence type="ECO:0000256" key="11">
    <source>
        <dbReference type="SAM" id="Phobius"/>
    </source>
</evidence>